<dbReference type="Proteomes" id="UP000694843">
    <property type="component" value="Unplaced"/>
</dbReference>
<feature type="domain" description="NACHT" evidence="1">
    <location>
        <begin position="257"/>
        <end position="377"/>
    </location>
</feature>
<dbReference type="OrthoDB" id="120976at2759"/>
<dbReference type="PANTHER" id="PTHR46312">
    <property type="entry name" value="NACHT DOMAIN-CONTAINING PROTEIN"/>
    <property type="match status" value="1"/>
</dbReference>
<dbReference type="Gene3D" id="3.40.50.300">
    <property type="entry name" value="P-loop containing nucleotide triphosphate hydrolases"/>
    <property type="match status" value="1"/>
</dbReference>
<evidence type="ECO:0000313" key="3">
    <source>
        <dbReference type="RefSeq" id="XP_018020573.2"/>
    </source>
</evidence>
<gene>
    <name evidence="3" type="primary">LOC108676923</name>
</gene>
<evidence type="ECO:0000259" key="1">
    <source>
        <dbReference type="PROSITE" id="PS50837"/>
    </source>
</evidence>
<sequence length="1247" mass="138990">MASLAVGAPTSNLTACYEVMKIYHNNIVGILQLCPEYTRKILDIECKDKKDTESYKDYLERSVGKPISNTKWKNLCRNYSETFATVTNVDTMDMTALSSLFQIVFTVKNDKRDSTQLLEKLKAIKNVRNNIMHDDSSMSDADAFKAMTDKMFELIEEAGKFYDFSPSESNAMEQELKLRISNINAVDCKMQSFNMGYVVTEGRRIAELRFKNFIQEELLFTSGHVYRPAVFYSPDVTQQGNDDSLLPYQNMFASSELFLLLTGVAGAGKTTLIKNIILQFTGLQSDVPKYLQRYKLLLYIECRDRTKKTLLTVVREHFGDVCTELGETNVLQILLALPMLILVDGFDERNKKSSIVLNELFQKIWHSDSSVLITTRPMAVDDLKQLIVGKNGTFSEYKIAPLSDLSSQLKFIDTYAESLVGDKASAKVIRKLFTKLDSQLRKLFSEPMMLLHFYDIASETPDKVSKWKNENDVAKDTFELYRTLLDSKLLETVVTNRAVLIDDLFMAIGKLALEFLNRDMITFTRSEFMGFERLCHDGTKTYGAEKEVDSGVVLSTMFRMNRPLSRSVKTTYSFKHKSLQEKFAAHYVARQMLEPNEPLDILIGSTATNASLQEVMQYVIQELSSSSPPKFRARWPELRDALTAAGVVSGIDWQNVLLRSPDVIELAKHAAKITIKETKEWSVHTVRDVSAVALLLPHEQPQLIYVRMRPAVLRSVSYSWSNLTRHHQHQLKLDLEPDGPMSHAPCDDVLECLRGSGCQLTELWSCICSASGVDAVASACTSKTQLHISVPGPLNLNALQGKYARLIVNIWPLDAAWAAVPQPSLLAPLQEEHRAVIGTKEVVAAGVRLPALPPPWLWVRGVKPGSCEAIVRAIRTIIPHTKRLDDISLPLCGLKKDEVRLLLEQLHSDGIRTSVDGQTRVTKNTHPLLNCDVVTLHITDDCANGTGTANGVSKVLAQLQSTNIGNSESQWTEVLDAMQEAGASARDWREALLCRPGETKFAFQAAETTKMEDKQFTITSSRDLDAVALMLPHAQDTTVMVKASLEALRAPGWQEVVRYHHGELRLRLPLMSPGFQPCDDLLESLLGSRSKITSFVGSIKSAAGVASLAAAATSARLRIRLEAPLDLSPLLGKYDALFIYTPVIGTTVAAVPLPNTPPPWLVVLRPPAGSWEAVAQTVLAYAPRSKRYSNIHLVRPALSENEERRLLALLHEEAIRTDDAGTTRGEPDGEGKRCLHICDDPPATSCP</sequence>
<evidence type="ECO:0000313" key="2">
    <source>
        <dbReference type="Proteomes" id="UP000694843"/>
    </source>
</evidence>
<dbReference type="SUPFAM" id="SSF52540">
    <property type="entry name" value="P-loop containing nucleoside triphosphate hydrolases"/>
    <property type="match status" value="1"/>
</dbReference>
<dbReference type="AlphaFoldDB" id="A0A8B7P3F5"/>
<dbReference type="InterPro" id="IPR027417">
    <property type="entry name" value="P-loop_NTPase"/>
</dbReference>
<dbReference type="PROSITE" id="PS50837">
    <property type="entry name" value="NACHT"/>
    <property type="match status" value="1"/>
</dbReference>
<protein>
    <submittedName>
        <fullName evidence="3">Uncharacterized protein LOC108676923</fullName>
    </submittedName>
</protein>
<organism evidence="2 3">
    <name type="scientific">Hyalella azteca</name>
    <name type="common">Amphipod</name>
    <dbReference type="NCBI Taxonomy" id="294128"/>
    <lineage>
        <taxon>Eukaryota</taxon>
        <taxon>Metazoa</taxon>
        <taxon>Ecdysozoa</taxon>
        <taxon>Arthropoda</taxon>
        <taxon>Crustacea</taxon>
        <taxon>Multicrustacea</taxon>
        <taxon>Malacostraca</taxon>
        <taxon>Eumalacostraca</taxon>
        <taxon>Peracarida</taxon>
        <taxon>Amphipoda</taxon>
        <taxon>Senticaudata</taxon>
        <taxon>Talitrida</taxon>
        <taxon>Talitroidea</taxon>
        <taxon>Hyalellidae</taxon>
        <taxon>Hyalella</taxon>
    </lineage>
</organism>
<name>A0A8B7P3F5_HYAAZ</name>
<dbReference type="RefSeq" id="XP_018020573.2">
    <property type="nucleotide sequence ID" value="XM_018165084.2"/>
</dbReference>
<dbReference type="Pfam" id="PF05729">
    <property type="entry name" value="NACHT"/>
    <property type="match status" value="1"/>
</dbReference>
<dbReference type="GeneID" id="108676923"/>
<dbReference type="PANTHER" id="PTHR46312:SF2">
    <property type="entry name" value="NUCLEOTIDE-BINDING OLIGOMERIZATION DOMAIN-CONTAINING PROTEIN 2-LIKE"/>
    <property type="match status" value="1"/>
</dbReference>
<proteinExistence type="predicted"/>
<dbReference type="InterPro" id="IPR007111">
    <property type="entry name" value="NACHT_NTPase"/>
</dbReference>
<accession>A0A8B7P3F5</accession>
<keyword evidence="2" id="KW-1185">Reference proteome</keyword>
<reference evidence="3" key="1">
    <citation type="submission" date="2025-08" db="UniProtKB">
        <authorList>
            <consortium name="RefSeq"/>
        </authorList>
    </citation>
    <scope>IDENTIFICATION</scope>
    <source>
        <tissue evidence="3">Whole organism</tissue>
    </source>
</reference>
<dbReference type="KEGG" id="hazt:108676923"/>